<feature type="domain" description="4Fe-4S Wbl-type" evidence="1">
    <location>
        <begin position="31"/>
        <end position="90"/>
    </location>
</feature>
<dbReference type="RefSeq" id="WP_181641488.1">
    <property type="nucleotide sequence ID" value="NZ_CCXJ01000051.1"/>
</dbReference>
<proteinExistence type="predicted"/>
<dbReference type="Pfam" id="PF02467">
    <property type="entry name" value="Whib"/>
    <property type="match status" value="1"/>
</dbReference>
<keyword evidence="3" id="KW-1185">Reference proteome</keyword>
<evidence type="ECO:0000259" key="1">
    <source>
        <dbReference type="PROSITE" id="PS51674"/>
    </source>
</evidence>
<dbReference type="EMBL" id="JAUSQM010000001">
    <property type="protein sequence ID" value="MDP9820461.1"/>
    <property type="molecule type" value="Genomic_DNA"/>
</dbReference>
<dbReference type="InterPro" id="IPR034768">
    <property type="entry name" value="4FE4S_WBL"/>
</dbReference>
<accession>A0ABT9NJ68</accession>
<sequence>MATLRNPIPRLDPHNPPATLPAAPMWMAKAKCVGKWALFDRRDLSETDAAALCAGCPVMDRCLQLAKEVETMPLMVEGVRAGMTPRQRIIEYLPHSIPSHCKHGEKLDPNDSTTSRLSVDGTFHCVGCAPVRGVRDRVVAA</sequence>
<reference evidence="2 3" key="1">
    <citation type="submission" date="2023-07" db="EMBL/GenBank/DDBJ databases">
        <title>Sequencing the genomes of 1000 actinobacteria strains.</title>
        <authorList>
            <person name="Klenk H.-P."/>
        </authorList>
    </citation>
    <scope>NUCLEOTIDE SEQUENCE [LARGE SCALE GENOMIC DNA]</scope>
    <source>
        <strain evidence="2 3">GD13</strain>
    </source>
</reference>
<gene>
    <name evidence="2" type="ORF">J2S59_000270</name>
</gene>
<protein>
    <recommendedName>
        <fullName evidence="1">4Fe-4S Wbl-type domain-containing protein</fullName>
    </recommendedName>
</protein>
<evidence type="ECO:0000313" key="3">
    <source>
        <dbReference type="Proteomes" id="UP001240447"/>
    </source>
</evidence>
<dbReference type="Proteomes" id="UP001240447">
    <property type="component" value="Unassembled WGS sequence"/>
</dbReference>
<organism evidence="2 3">
    <name type="scientific">Nocardioides massiliensis</name>
    <dbReference type="NCBI Taxonomy" id="1325935"/>
    <lineage>
        <taxon>Bacteria</taxon>
        <taxon>Bacillati</taxon>
        <taxon>Actinomycetota</taxon>
        <taxon>Actinomycetes</taxon>
        <taxon>Propionibacteriales</taxon>
        <taxon>Nocardioidaceae</taxon>
        <taxon>Nocardioides</taxon>
    </lineage>
</organism>
<name>A0ABT9NJ68_9ACTN</name>
<dbReference type="PROSITE" id="PS51674">
    <property type="entry name" value="4FE4S_WBL"/>
    <property type="match status" value="1"/>
</dbReference>
<evidence type="ECO:0000313" key="2">
    <source>
        <dbReference type="EMBL" id="MDP9820461.1"/>
    </source>
</evidence>
<comment type="caution">
    <text evidence="2">The sequence shown here is derived from an EMBL/GenBank/DDBJ whole genome shotgun (WGS) entry which is preliminary data.</text>
</comment>